<dbReference type="GO" id="GO:0005737">
    <property type="term" value="C:cytoplasm"/>
    <property type="evidence" value="ECO:0007669"/>
    <property type="project" value="TreeGrafter"/>
</dbReference>
<dbReference type="InterPro" id="IPR050126">
    <property type="entry name" value="Ap4A_hydrolase"/>
</dbReference>
<dbReference type="SUPFAM" id="SSF56300">
    <property type="entry name" value="Metallo-dependent phosphatases"/>
    <property type="match status" value="1"/>
</dbReference>
<evidence type="ECO:0000313" key="2">
    <source>
        <dbReference type="EMBL" id="SEM22832.1"/>
    </source>
</evidence>
<dbReference type="AlphaFoldDB" id="A0A1H7WMH5"/>
<dbReference type="InterPro" id="IPR036028">
    <property type="entry name" value="SH3-like_dom_sf"/>
</dbReference>
<dbReference type="GO" id="GO:0008803">
    <property type="term" value="F:bis(5'-nucleosyl)-tetraphosphatase (symmetrical) activity"/>
    <property type="evidence" value="ECO:0007669"/>
    <property type="project" value="TreeGrafter"/>
</dbReference>
<dbReference type="GO" id="GO:0016791">
    <property type="term" value="F:phosphatase activity"/>
    <property type="evidence" value="ECO:0007669"/>
    <property type="project" value="TreeGrafter"/>
</dbReference>
<dbReference type="Gene3D" id="3.60.21.10">
    <property type="match status" value="1"/>
</dbReference>
<evidence type="ECO:0000313" key="3">
    <source>
        <dbReference type="Proteomes" id="UP000198553"/>
    </source>
</evidence>
<name>A0A1H7WMH5_9BACI</name>
<reference evidence="3" key="1">
    <citation type="submission" date="2016-10" db="EMBL/GenBank/DDBJ databases">
        <authorList>
            <person name="Varghese N."/>
            <person name="Submissions S."/>
        </authorList>
    </citation>
    <scope>NUCLEOTIDE SEQUENCE [LARGE SCALE GENOMIC DNA]</scope>
    <source>
        <strain evidence="3">B48,IBRC-M 10115,DSM 25386,CECT 8001</strain>
    </source>
</reference>
<feature type="domain" description="Calcineurin-like phosphoesterase" evidence="1">
    <location>
        <begin position="44"/>
        <end position="234"/>
    </location>
</feature>
<accession>A0A1H7WMH5</accession>
<dbReference type="SUPFAM" id="SSF50044">
    <property type="entry name" value="SH3-domain"/>
    <property type="match status" value="1"/>
</dbReference>
<evidence type="ECO:0000259" key="1">
    <source>
        <dbReference type="Pfam" id="PF00149"/>
    </source>
</evidence>
<gene>
    <name evidence="2" type="ORF">SAMN05192533_101511</name>
</gene>
<dbReference type="InterPro" id="IPR029052">
    <property type="entry name" value="Metallo-depent_PP-like"/>
</dbReference>
<dbReference type="Proteomes" id="UP000198553">
    <property type="component" value="Unassembled WGS sequence"/>
</dbReference>
<keyword evidence="3" id="KW-1185">Reference proteome</keyword>
<protein>
    <submittedName>
        <fullName evidence="2">Protein phosphatase</fullName>
    </submittedName>
</protein>
<organism evidence="2 3">
    <name type="scientific">Mesobacillus persicus</name>
    <dbReference type="NCBI Taxonomy" id="930146"/>
    <lineage>
        <taxon>Bacteria</taxon>
        <taxon>Bacillati</taxon>
        <taxon>Bacillota</taxon>
        <taxon>Bacilli</taxon>
        <taxon>Bacillales</taxon>
        <taxon>Bacillaceae</taxon>
        <taxon>Mesobacillus</taxon>
    </lineage>
</organism>
<proteinExistence type="predicted"/>
<dbReference type="PANTHER" id="PTHR42850">
    <property type="entry name" value="METALLOPHOSPHOESTERASE"/>
    <property type="match status" value="1"/>
</dbReference>
<dbReference type="InterPro" id="IPR004843">
    <property type="entry name" value="Calcineurin-like_PHP"/>
</dbReference>
<dbReference type="STRING" id="930146.SAMN05192533_101511"/>
<dbReference type="Pfam" id="PF00149">
    <property type="entry name" value="Metallophos"/>
    <property type="match status" value="1"/>
</dbReference>
<dbReference type="EMBL" id="FOBW01000001">
    <property type="protein sequence ID" value="SEM22832.1"/>
    <property type="molecule type" value="Genomic_DNA"/>
</dbReference>
<sequence>MYMLNSRKMQVYQWFCRIVLHKERDKGATAVKKIKQLFLPENGRILVVSDIHGELELFEQLLKKVKFNKNDYLIINGDLCEKGQNSMGTVNYVMQLSANNPNVHVIEGNCEALVDELLSENPKLVDYLLARKHSIFHEWLEHLGHRVDENTKIQEIKTILTRNFAKEINWLHELPTLIETDDYLFVHAGVEDIENWQDTKREVAISLPAFFEKSHRTEKFVIVGHYPVVNYSSEVSANNPIIDRTRKMISIDGGNVVKTSGQLNAFIIHRTSRKDEFSYTYVDPFPVCKVVKDFKAEPKRSGSIVFPNYEIIPLEKGCDFTLCHHPSTNQMLYVKNEYIHKEDNGKYTASDDVPCSFLSIHKGEYVSVIDDRCTGYSLIKKEGTLGWVPKDTLDLMR</sequence>
<dbReference type="PANTHER" id="PTHR42850:SF4">
    <property type="entry name" value="ZINC-DEPENDENT ENDOPOLYPHOSPHATASE"/>
    <property type="match status" value="1"/>
</dbReference>
<dbReference type="GO" id="GO:0110154">
    <property type="term" value="P:RNA decapping"/>
    <property type="evidence" value="ECO:0007669"/>
    <property type="project" value="TreeGrafter"/>
</dbReference>